<dbReference type="InterPro" id="IPR025987">
    <property type="entry name" value="GW_dom"/>
</dbReference>
<dbReference type="KEGG" id="lbe:MOO44_00350"/>
<evidence type="ECO:0000259" key="4">
    <source>
        <dbReference type="PROSITE" id="PS51780"/>
    </source>
</evidence>
<dbReference type="PROSITE" id="PS51780">
    <property type="entry name" value="GW"/>
    <property type="match status" value="1"/>
</dbReference>
<organism evidence="5 6">
    <name type="scientific">Nicoliella spurrieriana</name>
    <dbReference type="NCBI Taxonomy" id="2925830"/>
    <lineage>
        <taxon>Bacteria</taxon>
        <taxon>Bacillati</taxon>
        <taxon>Bacillota</taxon>
        <taxon>Bacilli</taxon>
        <taxon>Lactobacillales</taxon>
        <taxon>Lactobacillaceae</taxon>
        <taxon>Nicoliella</taxon>
    </lineage>
</organism>
<geneLocation type="plasmid" evidence="5 6">
    <name>p1unnamed</name>
</geneLocation>
<dbReference type="EMBL" id="CP093360">
    <property type="protein sequence ID" value="UQS86128.1"/>
    <property type="molecule type" value="Genomic_DNA"/>
</dbReference>
<proteinExistence type="predicted"/>
<dbReference type="RefSeq" id="WP_260115935.1">
    <property type="nucleotide sequence ID" value="NZ_CP093360.1"/>
</dbReference>
<evidence type="ECO:0000313" key="6">
    <source>
        <dbReference type="Proteomes" id="UP000831181"/>
    </source>
</evidence>
<evidence type="ECO:0000256" key="2">
    <source>
        <dbReference type="SAM" id="MobiDB-lite"/>
    </source>
</evidence>
<dbReference type="Pfam" id="PF13457">
    <property type="entry name" value="GW"/>
    <property type="match status" value="1"/>
</dbReference>
<name>A0A976X4N2_9LACO</name>
<dbReference type="AlphaFoldDB" id="A0A976X4N2"/>
<dbReference type="Pfam" id="PF13529">
    <property type="entry name" value="Peptidase_C39_2"/>
    <property type="match status" value="1"/>
</dbReference>
<evidence type="ECO:0000313" key="5">
    <source>
        <dbReference type="EMBL" id="UQS86128.1"/>
    </source>
</evidence>
<sequence length="362" mass="39933">MNMNKSLLVTALIAPLAVISINYPNQAKVAHADSPTVINNQSKINLTQSSAQDSGSSAATNSSQSAASSASSNVPSSSAESTASSNQNNASSQANQQTPTNNGNPPSKHPKPIRHKYNQIIKSQRVNYSKIVQRKTNTYRSGAYNTQKASIKAFSNTSNLRGKWVQVSAIEKTKTGTYAHIFHNGNDRGWINQAAFANSAFKLNNVPLIKQRPQLPTGCEITAVTMMINYATGKKYRKTFMANKMPRSSNPDKGFIGSPYSKSGWYIYPPALMKLVRHYIGTSVNLTGKSTNYLKHYLQKHSHPIVIYVANVDGFPNHALTVTGFTKDRIYYNDPWLGTRTSMSISAINIHRRHDKMRAITY</sequence>
<dbReference type="SUPFAM" id="SSF82057">
    <property type="entry name" value="Prokaryotic SH3-related domain"/>
    <property type="match status" value="1"/>
</dbReference>
<dbReference type="Proteomes" id="UP000831181">
    <property type="component" value="Plasmid p1unnamed"/>
</dbReference>
<gene>
    <name evidence="5" type="ORF">MOO44_00350</name>
</gene>
<dbReference type="PANTHER" id="PTHR37806">
    <property type="entry name" value="LMO0724 PROTEIN"/>
    <property type="match status" value="1"/>
</dbReference>
<reference evidence="5" key="1">
    <citation type="journal article" date="2022" name="Int. J. Syst. Evol. Microbiol.">
        <title>Apilactobacillus apisilvae sp. nov., Nicolia spurrieriana gen. nov. sp. nov., Bombilactobacillus folatiphilus sp. nov. and Bombilactobacillus thymidiniphilus sp. nov., four new lactic acid bacterial isolates from stingless bees Tetragonula carbonaria and Austroplebeia australis.</title>
        <authorList>
            <person name="Oliphant S.A."/>
            <person name="Watson-Haigh N.S."/>
            <person name="Sumby K.M."/>
            <person name="Gardner J."/>
            <person name="Groom S."/>
            <person name="Jiranek V."/>
        </authorList>
    </citation>
    <scope>NUCLEOTIDE SEQUENCE</scope>
    <source>
        <strain evidence="5">SGEP1_A5</strain>
    </source>
</reference>
<accession>A0A976X4N2</accession>
<keyword evidence="6" id="KW-1185">Reference proteome</keyword>
<keyword evidence="5" id="KW-0614">Plasmid</keyword>
<protein>
    <submittedName>
        <fullName evidence="5">C39 family peptidase</fullName>
    </submittedName>
</protein>
<evidence type="ECO:0000256" key="3">
    <source>
        <dbReference type="SAM" id="SignalP"/>
    </source>
</evidence>
<dbReference type="PANTHER" id="PTHR37806:SF1">
    <property type="entry name" value="PEPTIDASE C39-LIKE DOMAIN-CONTAINING PROTEIN"/>
    <property type="match status" value="1"/>
</dbReference>
<feature type="signal peptide" evidence="3">
    <location>
        <begin position="1"/>
        <end position="27"/>
    </location>
</feature>
<keyword evidence="1 3" id="KW-0732">Signal</keyword>
<dbReference type="InterPro" id="IPR039564">
    <property type="entry name" value="Peptidase_C39-like"/>
</dbReference>
<dbReference type="Gene3D" id="3.90.70.10">
    <property type="entry name" value="Cysteine proteinases"/>
    <property type="match status" value="1"/>
</dbReference>
<feature type="region of interest" description="Disordered" evidence="2">
    <location>
        <begin position="48"/>
        <end position="113"/>
    </location>
</feature>
<dbReference type="Gene3D" id="2.30.30.170">
    <property type="match status" value="1"/>
</dbReference>
<feature type="domain" description="GW" evidence="4">
    <location>
        <begin position="122"/>
        <end position="201"/>
    </location>
</feature>
<dbReference type="InterPro" id="IPR038200">
    <property type="entry name" value="GW_dom_sf"/>
</dbReference>
<feature type="chain" id="PRO_5039084493" evidence="3">
    <location>
        <begin position="28"/>
        <end position="362"/>
    </location>
</feature>
<feature type="compositionally biased region" description="Low complexity" evidence="2">
    <location>
        <begin position="48"/>
        <end position="106"/>
    </location>
</feature>
<evidence type="ECO:0000256" key="1">
    <source>
        <dbReference type="ARBA" id="ARBA00022729"/>
    </source>
</evidence>